<dbReference type="EMBL" id="JASPKY010000185">
    <property type="protein sequence ID" value="KAK9722745.1"/>
    <property type="molecule type" value="Genomic_DNA"/>
</dbReference>
<dbReference type="AlphaFoldDB" id="A0AAW1KNU2"/>
<proteinExistence type="predicted"/>
<reference evidence="1 2" key="1">
    <citation type="journal article" date="2024" name="BMC Genomics">
        <title>De novo assembly and annotation of Popillia japonica's genome with initial clues to its potential as an invasive pest.</title>
        <authorList>
            <person name="Cucini C."/>
            <person name="Boschi S."/>
            <person name="Funari R."/>
            <person name="Cardaioli E."/>
            <person name="Iannotti N."/>
            <person name="Marturano G."/>
            <person name="Paoli F."/>
            <person name="Bruttini M."/>
            <person name="Carapelli A."/>
            <person name="Frati F."/>
            <person name="Nardi F."/>
        </authorList>
    </citation>
    <scope>NUCLEOTIDE SEQUENCE [LARGE SCALE GENOMIC DNA]</scope>
    <source>
        <strain evidence="1">DMR45628</strain>
    </source>
</reference>
<name>A0AAW1KNU2_POPJA</name>
<dbReference type="Proteomes" id="UP001458880">
    <property type="component" value="Unassembled WGS sequence"/>
</dbReference>
<evidence type="ECO:0000313" key="2">
    <source>
        <dbReference type="Proteomes" id="UP001458880"/>
    </source>
</evidence>
<evidence type="ECO:0000313" key="1">
    <source>
        <dbReference type="EMBL" id="KAK9722745.1"/>
    </source>
</evidence>
<comment type="caution">
    <text evidence="1">The sequence shown here is derived from an EMBL/GenBank/DDBJ whole genome shotgun (WGS) entry which is preliminary data.</text>
</comment>
<sequence>MVSLDPMLIFLLRKKQKEFELGLPPGGWAGIYFREYSDLISNFRLIWGGSKWVLENLDLAPLDKTVFADDDFLPPATIDIQPFQRFNKTSQRCLEKKGKPTIVSSSYLQRLKEAKEECHIKEANKVERAKRKLSLKGKKNVMK</sequence>
<gene>
    <name evidence="1" type="ORF">QE152_g19528</name>
</gene>
<protein>
    <submittedName>
        <fullName evidence="1">Uncharacterized protein</fullName>
    </submittedName>
</protein>
<organism evidence="1 2">
    <name type="scientific">Popillia japonica</name>
    <name type="common">Japanese beetle</name>
    <dbReference type="NCBI Taxonomy" id="7064"/>
    <lineage>
        <taxon>Eukaryota</taxon>
        <taxon>Metazoa</taxon>
        <taxon>Ecdysozoa</taxon>
        <taxon>Arthropoda</taxon>
        <taxon>Hexapoda</taxon>
        <taxon>Insecta</taxon>
        <taxon>Pterygota</taxon>
        <taxon>Neoptera</taxon>
        <taxon>Endopterygota</taxon>
        <taxon>Coleoptera</taxon>
        <taxon>Polyphaga</taxon>
        <taxon>Scarabaeiformia</taxon>
        <taxon>Scarabaeidae</taxon>
        <taxon>Rutelinae</taxon>
        <taxon>Popillia</taxon>
    </lineage>
</organism>
<accession>A0AAW1KNU2</accession>
<keyword evidence="2" id="KW-1185">Reference proteome</keyword>